<sequence>MTTRSPMETELLPYFTKILELNPYSPRILNQIQINDTHRDILGRSQFAPYSGSNKAPVIIFNFTPDLLTQMFNGSSIYAHIQHLIVKYLNPVACIFQHTNLPGNIRNYIVRPGIIAAPLIVFSVKHPNQIYITCVPCDVSFQKIISTTLENFTISKIITIWDSLNSNLHQKPVKIRLFKGPCEHTKLNFKIFSSPMIYCLVKSISETLNFTFVHDNTVPAIFTFEVFNVLD</sequence>
<gene>
    <name evidence="1" type="ORF">Fcan01_17259</name>
</gene>
<proteinExistence type="predicted"/>
<evidence type="ECO:0000313" key="1">
    <source>
        <dbReference type="EMBL" id="OXA48292.1"/>
    </source>
</evidence>
<dbReference type="AlphaFoldDB" id="A0A226DS14"/>
<organism evidence="1 2">
    <name type="scientific">Folsomia candida</name>
    <name type="common">Springtail</name>
    <dbReference type="NCBI Taxonomy" id="158441"/>
    <lineage>
        <taxon>Eukaryota</taxon>
        <taxon>Metazoa</taxon>
        <taxon>Ecdysozoa</taxon>
        <taxon>Arthropoda</taxon>
        <taxon>Hexapoda</taxon>
        <taxon>Collembola</taxon>
        <taxon>Entomobryomorpha</taxon>
        <taxon>Isotomoidea</taxon>
        <taxon>Isotomidae</taxon>
        <taxon>Proisotominae</taxon>
        <taxon>Folsomia</taxon>
    </lineage>
</organism>
<dbReference type="EMBL" id="LNIX01000012">
    <property type="protein sequence ID" value="OXA48292.1"/>
    <property type="molecule type" value="Genomic_DNA"/>
</dbReference>
<evidence type="ECO:0000313" key="2">
    <source>
        <dbReference type="Proteomes" id="UP000198287"/>
    </source>
</evidence>
<protein>
    <submittedName>
        <fullName evidence="1">Uncharacterized protein</fullName>
    </submittedName>
</protein>
<name>A0A226DS14_FOLCA</name>
<keyword evidence="2" id="KW-1185">Reference proteome</keyword>
<accession>A0A226DS14</accession>
<reference evidence="1 2" key="1">
    <citation type="submission" date="2015-12" db="EMBL/GenBank/DDBJ databases">
        <title>The genome of Folsomia candida.</title>
        <authorList>
            <person name="Faddeeva A."/>
            <person name="Derks M.F."/>
            <person name="Anvar Y."/>
            <person name="Smit S."/>
            <person name="Van Straalen N."/>
            <person name="Roelofs D."/>
        </authorList>
    </citation>
    <scope>NUCLEOTIDE SEQUENCE [LARGE SCALE GENOMIC DNA]</scope>
    <source>
        <strain evidence="1 2">VU population</strain>
        <tissue evidence="1">Whole body</tissue>
    </source>
</reference>
<comment type="caution">
    <text evidence="1">The sequence shown here is derived from an EMBL/GenBank/DDBJ whole genome shotgun (WGS) entry which is preliminary data.</text>
</comment>
<dbReference type="Proteomes" id="UP000198287">
    <property type="component" value="Unassembled WGS sequence"/>
</dbReference>